<dbReference type="Gene3D" id="1.10.10.10">
    <property type="entry name" value="Winged helix-like DNA-binding domain superfamily/Winged helix DNA-binding domain"/>
    <property type="match status" value="1"/>
</dbReference>
<dbReference type="PRINTS" id="PR00039">
    <property type="entry name" value="HTHLYSR"/>
</dbReference>
<protein>
    <submittedName>
        <fullName evidence="6">LysR family transcriptional regulator</fullName>
    </submittedName>
</protein>
<gene>
    <name evidence="6" type="ORF">KZJ38_20370</name>
</gene>
<keyword evidence="2" id="KW-0805">Transcription regulation</keyword>
<dbReference type="Proteomes" id="UP000826462">
    <property type="component" value="Chromosome 1"/>
</dbReference>
<dbReference type="SUPFAM" id="SSF46785">
    <property type="entry name" value="Winged helix' DNA-binding domain"/>
    <property type="match status" value="1"/>
</dbReference>
<accession>A0ABX8UIM2</accession>
<evidence type="ECO:0000256" key="2">
    <source>
        <dbReference type="ARBA" id="ARBA00023015"/>
    </source>
</evidence>
<dbReference type="PROSITE" id="PS50931">
    <property type="entry name" value="HTH_LYSR"/>
    <property type="match status" value="1"/>
</dbReference>
<reference evidence="6 7" key="1">
    <citation type="submission" date="2021-07" db="EMBL/GenBank/DDBJ databases">
        <title>Paraburkholderia edwinii protects Aspergillus sp. from phenazines by acting as a toxin sponge.</title>
        <authorList>
            <person name="Dahlstrom K.M."/>
            <person name="Newman D.K."/>
        </authorList>
    </citation>
    <scope>NUCLEOTIDE SEQUENCE [LARGE SCALE GENOMIC DNA]</scope>
    <source>
        <strain evidence="6 7">Pe01</strain>
    </source>
</reference>
<dbReference type="SUPFAM" id="SSF53850">
    <property type="entry name" value="Periplasmic binding protein-like II"/>
    <property type="match status" value="1"/>
</dbReference>
<dbReference type="InterPro" id="IPR036390">
    <property type="entry name" value="WH_DNA-bd_sf"/>
</dbReference>
<evidence type="ECO:0000256" key="4">
    <source>
        <dbReference type="ARBA" id="ARBA00023163"/>
    </source>
</evidence>
<keyword evidence="7" id="KW-1185">Reference proteome</keyword>
<dbReference type="InterPro" id="IPR036388">
    <property type="entry name" value="WH-like_DNA-bd_sf"/>
</dbReference>
<dbReference type="PANTHER" id="PTHR30346">
    <property type="entry name" value="TRANSCRIPTIONAL DUAL REGULATOR HCAR-RELATED"/>
    <property type="match status" value="1"/>
</dbReference>
<name>A0ABX8UIM2_9BURK</name>
<dbReference type="Gene3D" id="3.40.190.10">
    <property type="entry name" value="Periplasmic binding protein-like II"/>
    <property type="match status" value="2"/>
</dbReference>
<feature type="domain" description="HTH lysR-type" evidence="5">
    <location>
        <begin position="2"/>
        <end position="59"/>
    </location>
</feature>
<proteinExistence type="inferred from homology"/>
<sequence length="307" mass="33740">MLDLRRLRYFVTIAEELHFGRAATRLRIAQPPLTRHITALETELGIRLFERSTRAVRLTPEGTLFLEQARAVLRAVDEAEETARKMAQGVTGRLVIGYSSSIPMSDVFSDVVRNVSRNLPEVELLFREVSSASQVQQIADGTLDVGFGWSAEKAAKEGIQSLIVSRDPLVVAAPSTSAYAGKTVIDFAELAEETFLNYPPGYGAALNTALDELCSRAGFTPRMGPTASQMTTLISLVAAERGVAVVPSFTSALQRSGVAYVSLAEPYVFEQTIIWSEPFSSTCVERFIELVKSLPLHQDPLSRRHFM</sequence>
<dbReference type="EMBL" id="CP080095">
    <property type="protein sequence ID" value="QYD68561.1"/>
    <property type="molecule type" value="Genomic_DNA"/>
</dbReference>
<organism evidence="6 7">
    <name type="scientific">Paraburkholderia edwinii</name>
    <dbReference type="NCBI Taxonomy" id="2861782"/>
    <lineage>
        <taxon>Bacteria</taxon>
        <taxon>Pseudomonadati</taxon>
        <taxon>Pseudomonadota</taxon>
        <taxon>Betaproteobacteria</taxon>
        <taxon>Burkholderiales</taxon>
        <taxon>Burkholderiaceae</taxon>
        <taxon>Paraburkholderia</taxon>
    </lineage>
</organism>
<comment type="similarity">
    <text evidence="1">Belongs to the LysR transcriptional regulatory family.</text>
</comment>
<evidence type="ECO:0000259" key="5">
    <source>
        <dbReference type="PROSITE" id="PS50931"/>
    </source>
</evidence>
<evidence type="ECO:0000313" key="7">
    <source>
        <dbReference type="Proteomes" id="UP000826462"/>
    </source>
</evidence>
<evidence type="ECO:0000313" key="6">
    <source>
        <dbReference type="EMBL" id="QYD68561.1"/>
    </source>
</evidence>
<dbReference type="CDD" id="cd08414">
    <property type="entry name" value="PBP2_LTTR_aromatics_like"/>
    <property type="match status" value="1"/>
</dbReference>
<dbReference type="RefSeq" id="WP_219797948.1">
    <property type="nucleotide sequence ID" value="NZ_CP080095.1"/>
</dbReference>
<dbReference type="PANTHER" id="PTHR30346:SF0">
    <property type="entry name" value="HCA OPERON TRANSCRIPTIONAL ACTIVATOR HCAR"/>
    <property type="match status" value="1"/>
</dbReference>
<evidence type="ECO:0000256" key="3">
    <source>
        <dbReference type="ARBA" id="ARBA00023125"/>
    </source>
</evidence>
<dbReference type="InterPro" id="IPR005119">
    <property type="entry name" value="LysR_subst-bd"/>
</dbReference>
<dbReference type="InterPro" id="IPR000847">
    <property type="entry name" value="LysR_HTH_N"/>
</dbReference>
<dbReference type="Pfam" id="PF03466">
    <property type="entry name" value="LysR_substrate"/>
    <property type="match status" value="1"/>
</dbReference>
<keyword evidence="4" id="KW-0804">Transcription</keyword>
<keyword evidence="3" id="KW-0238">DNA-binding</keyword>
<evidence type="ECO:0000256" key="1">
    <source>
        <dbReference type="ARBA" id="ARBA00009437"/>
    </source>
</evidence>
<dbReference type="Pfam" id="PF00126">
    <property type="entry name" value="HTH_1"/>
    <property type="match status" value="1"/>
</dbReference>